<dbReference type="InterPro" id="IPR059049">
    <property type="entry name" value="TSEN34_N"/>
</dbReference>
<accession>A0A8J4WIK7</accession>
<name>A0A8J4WIK7_9TREM</name>
<gene>
    <name evidence="2" type="ORF">PHET_05142</name>
</gene>
<organism evidence="2 3">
    <name type="scientific">Paragonimus heterotremus</name>
    <dbReference type="NCBI Taxonomy" id="100268"/>
    <lineage>
        <taxon>Eukaryota</taxon>
        <taxon>Metazoa</taxon>
        <taxon>Spiralia</taxon>
        <taxon>Lophotrochozoa</taxon>
        <taxon>Platyhelminthes</taxon>
        <taxon>Trematoda</taxon>
        <taxon>Digenea</taxon>
        <taxon>Plagiorchiida</taxon>
        <taxon>Troglotremata</taxon>
        <taxon>Troglotrematidae</taxon>
        <taxon>Paragonimus</taxon>
    </lineage>
</organism>
<protein>
    <recommendedName>
        <fullName evidence="1">TSEN34 N-terminal domain-containing protein</fullName>
    </recommendedName>
</protein>
<proteinExistence type="predicted"/>
<evidence type="ECO:0000313" key="3">
    <source>
        <dbReference type="Proteomes" id="UP000748531"/>
    </source>
</evidence>
<keyword evidence="3" id="KW-1185">Reference proteome</keyword>
<evidence type="ECO:0000259" key="1">
    <source>
        <dbReference type="Pfam" id="PF26577"/>
    </source>
</evidence>
<evidence type="ECO:0000313" key="2">
    <source>
        <dbReference type="EMBL" id="KAF5401364.1"/>
    </source>
</evidence>
<feature type="domain" description="TSEN34 N-terminal" evidence="1">
    <location>
        <begin position="21"/>
        <end position="88"/>
    </location>
</feature>
<dbReference type="Pfam" id="PF26577">
    <property type="entry name" value="TSEN34_N"/>
    <property type="match status" value="1"/>
</dbReference>
<comment type="caution">
    <text evidence="2">The sequence shown here is derived from an EMBL/GenBank/DDBJ whole genome shotgun (WGS) entry which is preliminary data.</text>
</comment>
<sequence length="343" mass="38395">MQYSADIKQSTTVQPSDHPWCVYLTPFGEFLVWKAEAAEWLRREHRIVGRATQSVESMTKATGLSSTPTQLPVSLSFEETTVLLHHNVLGGILFAKPVCQCASPTDEQVSDFNKALSLNCSEMVQFLFSLLPRVSCSFCQEIFQTKRHLELTGLYSQLLAGLPVHKRRHAQSDKDPTEESVDKVQVSVRSRRKAVRLAKKQNQLIEAAADDDDCPDTLATRDSDCDEVPTLDRLFQMYSPQPTKPLVSPQSHTAFDSHFDDPVGRHLPRPTPQEWIRSDEIECIPVPGLIKEKGISESKLLIVLHLGSYLSVVPIPSTFCLFTFIEYSVIHATYTAPTGVLSL</sequence>
<reference evidence="2" key="1">
    <citation type="submission" date="2019-05" db="EMBL/GenBank/DDBJ databases">
        <title>Annotation for the trematode Paragonimus heterotremus.</title>
        <authorList>
            <person name="Choi Y.-J."/>
        </authorList>
    </citation>
    <scope>NUCLEOTIDE SEQUENCE</scope>
    <source>
        <strain evidence="2">LC</strain>
    </source>
</reference>
<dbReference type="Proteomes" id="UP000748531">
    <property type="component" value="Unassembled WGS sequence"/>
</dbReference>
<dbReference type="OrthoDB" id="48041at2759"/>
<dbReference type="EMBL" id="LUCH01002526">
    <property type="protein sequence ID" value="KAF5401364.1"/>
    <property type="molecule type" value="Genomic_DNA"/>
</dbReference>
<dbReference type="AlphaFoldDB" id="A0A8J4WIK7"/>